<protein>
    <submittedName>
        <fullName evidence="3">Uncharacterized protein</fullName>
    </submittedName>
</protein>
<proteinExistence type="predicted"/>
<feature type="compositionally biased region" description="Basic and acidic residues" evidence="1">
    <location>
        <begin position="45"/>
        <end position="56"/>
    </location>
</feature>
<reference evidence="2" key="1">
    <citation type="journal article" date="2013" name="Genetics">
        <title>The draft genome and transcriptome of Panagrellus redivivus are shaped by the harsh demands of a free-living lifestyle.</title>
        <authorList>
            <person name="Srinivasan J."/>
            <person name="Dillman A.R."/>
            <person name="Macchietto M.G."/>
            <person name="Heikkinen L."/>
            <person name="Lakso M."/>
            <person name="Fracchia K.M."/>
            <person name="Antoshechkin I."/>
            <person name="Mortazavi A."/>
            <person name="Wong G."/>
            <person name="Sternberg P.W."/>
        </authorList>
    </citation>
    <scope>NUCLEOTIDE SEQUENCE [LARGE SCALE GENOMIC DNA]</scope>
    <source>
        <strain evidence="2">MT8872</strain>
    </source>
</reference>
<feature type="region of interest" description="Disordered" evidence="1">
    <location>
        <begin position="44"/>
        <end position="110"/>
    </location>
</feature>
<reference evidence="3" key="2">
    <citation type="submission" date="2020-10" db="UniProtKB">
        <authorList>
            <consortium name="WormBaseParasite"/>
        </authorList>
    </citation>
    <scope>IDENTIFICATION</scope>
</reference>
<dbReference type="Proteomes" id="UP000492821">
    <property type="component" value="Unassembled WGS sequence"/>
</dbReference>
<accession>A0A7E4W614</accession>
<evidence type="ECO:0000256" key="1">
    <source>
        <dbReference type="SAM" id="MobiDB-lite"/>
    </source>
</evidence>
<dbReference type="WBParaSite" id="Pan_g80.t1">
    <property type="protein sequence ID" value="Pan_g80.t1"/>
    <property type="gene ID" value="Pan_g80"/>
</dbReference>
<dbReference type="AlphaFoldDB" id="A0A7E4W614"/>
<organism evidence="2 3">
    <name type="scientific">Panagrellus redivivus</name>
    <name type="common">Microworm</name>
    <dbReference type="NCBI Taxonomy" id="6233"/>
    <lineage>
        <taxon>Eukaryota</taxon>
        <taxon>Metazoa</taxon>
        <taxon>Ecdysozoa</taxon>
        <taxon>Nematoda</taxon>
        <taxon>Chromadorea</taxon>
        <taxon>Rhabditida</taxon>
        <taxon>Tylenchina</taxon>
        <taxon>Panagrolaimomorpha</taxon>
        <taxon>Panagrolaimoidea</taxon>
        <taxon>Panagrolaimidae</taxon>
        <taxon>Panagrellus</taxon>
    </lineage>
</organism>
<feature type="compositionally biased region" description="Basic residues" evidence="1">
    <location>
        <begin position="1"/>
        <end position="11"/>
    </location>
</feature>
<feature type="compositionally biased region" description="Low complexity" evidence="1">
    <location>
        <begin position="151"/>
        <end position="161"/>
    </location>
</feature>
<feature type="region of interest" description="Disordered" evidence="1">
    <location>
        <begin position="130"/>
        <end position="167"/>
    </location>
</feature>
<feature type="compositionally biased region" description="Polar residues" evidence="1">
    <location>
        <begin position="13"/>
        <end position="30"/>
    </location>
</feature>
<feature type="compositionally biased region" description="Basic and acidic residues" evidence="1">
    <location>
        <begin position="138"/>
        <end position="150"/>
    </location>
</feature>
<evidence type="ECO:0000313" key="3">
    <source>
        <dbReference type="WBParaSite" id="Pan_g80.t1"/>
    </source>
</evidence>
<sequence>MKPVGKIRRGIKANQTEETPKATNIDSFEISRNGTMKNGVFVGQDNDHSEHIDNPYRKQGNNGHESRRSRQMIKALRPTPTGWDSTRLALKAPNADGTDHPHISGQSSPRKCLTTAFGVVTRRNTHHWVRHAGKWKKGSSEAEREKKQREAAGNAAAGCKADASESRNACNVCVQPARNAL</sequence>
<name>A0A7E4W614_PANRE</name>
<evidence type="ECO:0000313" key="2">
    <source>
        <dbReference type="Proteomes" id="UP000492821"/>
    </source>
</evidence>
<feature type="region of interest" description="Disordered" evidence="1">
    <location>
        <begin position="1"/>
        <end position="30"/>
    </location>
</feature>
<keyword evidence="2" id="KW-1185">Reference proteome</keyword>